<dbReference type="OrthoDB" id="7061297at2"/>
<keyword evidence="2" id="KW-1185">Reference proteome</keyword>
<organism evidence="1 2">
    <name type="scientific">Aliikangiella coralliicola</name>
    <dbReference type="NCBI Taxonomy" id="2592383"/>
    <lineage>
        <taxon>Bacteria</taxon>
        <taxon>Pseudomonadati</taxon>
        <taxon>Pseudomonadota</taxon>
        <taxon>Gammaproteobacteria</taxon>
        <taxon>Oceanospirillales</taxon>
        <taxon>Pleioneaceae</taxon>
        <taxon>Aliikangiella</taxon>
    </lineage>
</organism>
<sequence length="112" mass="12453">MALRFPEDPLYHLLRDGKIEEFNQQKASVPQVDFHDSDFRGLDLRGLDAAGINFSGCYFRAADLRGIDFSQANLYSASIASAQISGCLFPDNIEASEILLSVDKGVRMRIKP</sequence>
<name>A0A545U0H0_9GAMM</name>
<dbReference type="RefSeq" id="WP_142934746.1">
    <property type="nucleotide sequence ID" value="NZ_ML660171.1"/>
</dbReference>
<dbReference type="AlphaFoldDB" id="A0A545U0H0"/>
<dbReference type="InterPro" id="IPR016933">
    <property type="entry name" value="UCP029688_pentapep"/>
</dbReference>
<dbReference type="PIRSF" id="PIRSF029688">
    <property type="entry name" value="UCP29688_pentapep"/>
    <property type="match status" value="1"/>
</dbReference>
<dbReference type="Gene3D" id="2.160.20.80">
    <property type="entry name" value="E3 ubiquitin-protein ligase SopA"/>
    <property type="match status" value="1"/>
</dbReference>
<protein>
    <recommendedName>
        <fullName evidence="3">Pentapeptide repeat-containing protein</fullName>
    </recommendedName>
</protein>
<evidence type="ECO:0000313" key="1">
    <source>
        <dbReference type="EMBL" id="TQV82967.1"/>
    </source>
</evidence>
<dbReference type="Proteomes" id="UP000315439">
    <property type="component" value="Unassembled WGS sequence"/>
</dbReference>
<dbReference type="Pfam" id="PF00805">
    <property type="entry name" value="Pentapeptide"/>
    <property type="match status" value="1"/>
</dbReference>
<comment type="caution">
    <text evidence="1">The sequence shown here is derived from an EMBL/GenBank/DDBJ whole genome shotgun (WGS) entry which is preliminary data.</text>
</comment>
<evidence type="ECO:0000313" key="2">
    <source>
        <dbReference type="Proteomes" id="UP000315439"/>
    </source>
</evidence>
<proteinExistence type="predicted"/>
<reference evidence="1 2" key="1">
    <citation type="submission" date="2019-07" db="EMBL/GenBank/DDBJ databases">
        <title>Draft genome for Aliikangiella sp. M105.</title>
        <authorList>
            <person name="Wang G."/>
        </authorList>
    </citation>
    <scope>NUCLEOTIDE SEQUENCE [LARGE SCALE GENOMIC DNA]</scope>
    <source>
        <strain evidence="1 2">M105</strain>
    </source>
</reference>
<dbReference type="SUPFAM" id="SSF141571">
    <property type="entry name" value="Pentapeptide repeat-like"/>
    <property type="match status" value="1"/>
</dbReference>
<gene>
    <name evidence="1" type="ORF">FLL46_24665</name>
</gene>
<evidence type="ECO:0008006" key="3">
    <source>
        <dbReference type="Google" id="ProtNLM"/>
    </source>
</evidence>
<accession>A0A545U0H0</accession>
<dbReference type="InterPro" id="IPR001646">
    <property type="entry name" value="5peptide_repeat"/>
</dbReference>
<dbReference type="EMBL" id="VIKS01000015">
    <property type="protein sequence ID" value="TQV82967.1"/>
    <property type="molecule type" value="Genomic_DNA"/>
</dbReference>